<evidence type="ECO:0000259" key="2">
    <source>
        <dbReference type="Pfam" id="PF01558"/>
    </source>
</evidence>
<dbReference type="Proteomes" id="UP000199584">
    <property type="component" value="Unassembled WGS sequence"/>
</dbReference>
<reference evidence="4" key="1">
    <citation type="submission" date="2016-10" db="EMBL/GenBank/DDBJ databases">
        <authorList>
            <person name="Varghese N."/>
            <person name="Submissions S."/>
        </authorList>
    </citation>
    <scope>NUCLEOTIDE SEQUENCE [LARGE SCALE GENOMIC DNA]</scope>
    <source>
        <strain evidence="4">DSM 3669</strain>
    </source>
</reference>
<dbReference type="Gene3D" id="3.40.920.10">
    <property type="entry name" value="Pyruvate-ferredoxin oxidoreductase, PFOR, domain III"/>
    <property type="match status" value="1"/>
</dbReference>
<dbReference type="RefSeq" id="WP_092483148.1">
    <property type="nucleotide sequence ID" value="NZ_FOYM01000012.1"/>
</dbReference>
<name>A0A1I6DJT7_9FIRM</name>
<keyword evidence="1" id="KW-0560">Oxidoreductase</keyword>
<dbReference type="GO" id="GO:0016903">
    <property type="term" value="F:oxidoreductase activity, acting on the aldehyde or oxo group of donors"/>
    <property type="evidence" value="ECO:0007669"/>
    <property type="project" value="InterPro"/>
</dbReference>
<dbReference type="InterPro" id="IPR052554">
    <property type="entry name" value="2-oxoglutarate_synth_KorC"/>
</dbReference>
<dbReference type="EMBL" id="FOYM01000012">
    <property type="protein sequence ID" value="SFR05706.1"/>
    <property type="molecule type" value="Genomic_DNA"/>
</dbReference>
<accession>A0A1I6DJT7</accession>
<feature type="domain" description="Pyruvate/ketoisovalerate oxidoreductase catalytic" evidence="2">
    <location>
        <begin position="13"/>
        <end position="172"/>
    </location>
</feature>
<gene>
    <name evidence="3" type="ORF">SAMN05660706_11278</name>
</gene>
<organism evidence="3 4">
    <name type="scientific">Desulfoscipio geothermicus DSM 3669</name>
    <dbReference type="NCBI Taxonomy" id="1121426"/>
    <lineage>
        <taxon>Bacteria</taxon>
        <taxon>Bacillati</taxon>
        <taxon>Bacillota</taxon>
        <taxon>Clostridia</taxon>
        <taxon>Eubacteriales</taxon>
        <taxon>Desulfallaceae</taxon>
        <taxon>Desulfoscipio</taxon>
    </lineage>
</organism>
<dbReference type="SUPFAM" id="SSF53323">
    <property type="entry name" value="Pyruvate-ferredoxin oxidoreductase, PFOR, domain III"/>
    <property type="match status" value="1"/>
</dbReference>
<dbReference type="PANTHER" id="PTHR42730">
    <property type="entry name" value="2-OXOGLUTARATE SYNTHASE SUBUNIT KORC"/>
    <property type="match status" value="1"/>
</dbReference>
<evidence type="ECO:0000313" key="3">
    <source>
        <dbReference type="EMBL" id="SFR05706.1"/>
    </source>
</evidence>
<dbReference type="InterPro" id="IPR019752">
    <property type="entry name" value="Pyrv/ketoisovalerate_OxRed_cat"/>
</dbReference>
<dbReference type="AlphaFoldDB" id="A0A1I6DJT7"/>
<dbReference type="PANTHER" id="PTHR42730:SF1">
    <property type="entry name" value="2-OXOGLUTARATE SYNTHASE SUBUNIT KORC"/>
    <property type="match status" value="1"/>
</dbReference>
<keyword evidence="4" id="KW-1185">Reference proteome</keyword>
<evidence type="ECO:0000256" key="1">
    <source>
        <dbReference type="ARBA" id="ARBA00023002"/>
    </source>
</evidence>
<dbReference type="STRING" id="39060.SAMN05660706_11278"/>
<proteinExistence type="predicted"/>
<dbReference type="InterPro" id="IPR002869">
    <property type="entry name" value="Pyrv_flavodox_OxRed_cen"/>
</dbReference>
<dbReference type="Pfam" id="PF01558">
    <property type="entry name" value="POR"/>
    <property type="match status" value="1"/>
</dbReference>
<protein>
    <submittedName>
        <fullName evidence="3">2-oxoglutarate ferredoxin oxidoreductase subunit gamma</fullName>
    </submittedName>
</protein>
<sequence length="181" mass="19316">MGKSMELRLSGTGGQGLILAGIIIADAAIRDGKNSVQSQSYGPEARGGASRAEVIISDEEIDYPRVAHPNVLLVMSQEAYDKFAADLDRGGVMIIDSTYVQERPGIDGAVYTLPISSTAREQVGREMVANVVALGAMVRITGVVSRRALADALLARIPRGTEELNLKALETGWQLAEKVLH</sequence>
<evidence type="ECO:0000313" key="4">
    <source>
        <dbReference type="Proteomes" id="UP000199584"/>
    </source>
</evidence>
<dbReference type="OrthoDB" id="9789125at2"/>